<comment type="caution">
    <text evidence="2">The sequence shown here is derived from an EMBL/GenBank/DDBJ whole genome shotgun (WGS) entry which is preliminary data.</text>
</comment>
<evidence type="ECO:0000313" key="2">
    <source>
        <dbReference type="EMBL" id="GDY46115.1"/>
    </source>
</evidence>
<accession>A0A4D4KAU2</accession>
<sequence length="121" mass="13325">MSARPHSETASYVADDPEIALKYAIQHIRGDDRVQIVEGVIEQSSPTWDHENAAGVIREQIGPVMRKLAGHLRTLMSGRRPRGGRRTGMALATERNPPGRPSLLRPLRSRAHLICEIASSA</sequence>
<keyword evidence="3" id="KW-1185">Reference proteome</keyword>
<dbReference type="AlphaFoldDB" id="A0A4D4KAU2"/>
<gene>
    <name evidence="2" type="ORF">SANT12839_069970</name>
</gene>
<name>A0A4D4KAU2_9ACTN</name>
<feature type="region of interest" description="Disordered" evidence="1">
    <location>
        <begin position="76"/>
        <end position="104"/>
    </location>
</feature>
<dbReference type="Proteomes" id="UP000299290">
    <property type="component" value="Unassembled WGS sequence"/>
</dbReference>
<reference evidence="2 3" key="1">
    <citation type="journal article" date="2020" name="Int. J. Syst. Evol. Microbiol.">
        <title>Reclassification of Streptomyces castelarensis and Streptomyces sporoclivatus as later heterotypic synonyms of Streptomyces antimycoticus.</title>
        <authorList>
            <person name="Komaki H."/>
            <person name="Tamura T."/>
        </authorList>
    </citation>
    <scope>NUCLEOTIDE SEQUENCE [LARGE SCALE GENOMIC DNA]</scope>
    <source>
        <strain evidence="2 3">NBRC 12839</strain>
    </source>
</reference>
<protein>
    <submittedName>
        <fullName evidence="2">Uncharacterized protein</fullName>
    </submittedName>
</protein>
<organism evidence="2 3">
    <name type="scientific">Streptomyces antimycoticus</name>
    <dbReference type="NCBI Taxonomy" id="68175"/>
    <lineage>
        <taxon>Bacteria</taxon>
        <taxon>Bacillati</taxon>
        <taxon>Actinomycetota</taxon>
        <taxon>Actinomycetes</taxon>
        <taxon>Kitasatosporales</taxon>
        <taxon>Streptomycetaceae</taxon>
        <taxon>Streptomyces</taxon>
        <taxon>Streptomyces violaceusniger group</taxon>
    </lineage>
</organism>
<evidence type="ECO:0000313" key="3">
    <source>
        <dbReference type="Proteomes" id="UP000299290"/>
    </source>
</evidence>
<proteinExistence type="predicted"/>
<evidence type="ECO:0000256" key="1">
    <source>
        <dbReference type="SAM" id="MobiDB-lite"/>
    </source>
</evidence>
<dbReference type="EMBL" id="BJHV01000001">
    <property type="protein sequence ID" value="GDY46115.1"/>
    <property type="molecule type" value="Genomic_DNA"/>
</dbReference>